<comment type="caution">
    <text evidence="2">The sequence shown here is derived from an EMBL/GenBank/DDBJ whole genome shotgun (WGS) entry which is preliminary data.</text>
</comment>
<protein>
    <recommendedName>
        <fullName evidence="4">Translation machinery-associated protein 16</fullName>
    </recommendedName>
</protein>
<dbReference type="PANTHER" id="PTHR13349:SF2">
    <property type="entry name" value="TRANSLATION MACHINERY-ASSOCIATED PROTEIN 16"/>
    <property type="match status" value="1"/>
</dbReference>
<dbReference type="EMBL" id="JADGJD010000993">
    <property type="protein sequence ID" value="KAJ3047275.1"/>
    <property type="molecule type" value="Genomic_DNA"/>
</dbReference>
<dbReference type="GO" id="GO:0005634">
    <property type="term" value="C:nucleus"/>
    <property type="evidence" value="ECO:0007669"/>
    <property type="project" value="TreeGrafter"/>
</dbReference>
<dbReference type="PANTHER" id="PTHR13349">
    <property type="entry name" value="TRANSLATION MACHINERY-ASSOCIATED PROTEIN 16"/>
    <property type="match status" value="1"/>
</dbReference>
<reference evidence="2" key="1">
    <citation type="submission" date="2020-05" db="EMBL/GenBank/DDBJ databases">
        <title>Phylogenomic resolution of chytrid fungi.</title>
        <authorList>
            <person name="Stajich J.E."/>
            <person name="Amses K."/>
            <person name="Simmons R."/>
            <person name="Seto K."/>
            <person name="Myers J."/>
            <person name="Bonds A."/>
            <person name="Quandt C.A."/>
            <person name="Barry K."/>
            <person name="Liu P."/>
            <person name="Grigoriev I."/>
            <person name="Longcore J.E."/>
            <person name="James T.Y."/>
        </authorList>
    </citation>
    <scope>NUCLEOTIDE SEQUENCE</scope>
    <source>
        <strain evidence="2">JEL0318</strain>
    </source>
</reference>
<dbReference type="Gene3D" id="1.20.1440.170">
    <property type="entry name" value="Translation machinery-associated protein 16-like"/>
    <property type="match status" value="1"/>
</dbReference>
<evidence type="ECO:0008006" key="4">
    <source>
        <dbReference type="Google" id="ProtNLM"/>
    </source>
</evidence>
<dbReference type="InterPro" id="IPR038356">
    <property type="entry name" value="Tma16_sf"/>
</dbReference>
<dbReference type="AlphaFoldDB" id="A0AAD5S7T3"/>
<evidence type="ECO:0000256" key="1">
    <source>
        <dbReference type="ARBA" id="ARBA00034127"/>
    </source>
</evidence>
<dbReference type="InterPro" id="IPR021346">
    <property type="entry name" value="Tma16"/>
</dbReference>
<dbReference type="Pfam" id="PF11176">
    <property type="entry name" value="Tma16"/>
    <property type="match status" value="1"/>
</dbReference>
<proteinExistence type="inferred from homology"/>
<gene>
    <name evidence="2" type="ORF">HK097_011694</name>
</gene>
<organism evidence="2 3">
    <name type="scientific">Rhizophlyctis rosea</name>
    <dbReference type="NCBI Taxonomy" id="64517"/>
    <lineage>
        <taxon>Eukaryota</taxon>
        <taxon>Fungi</taxon>
        <taxon>Fungi incertae sedis</taxon>
        <taxon>Chytridiomycota</taxon>
        <taxon>Chytridiomycota incertae sedis</taxon>
        <taxon>Chytridiomycetes</taxon>
        <taxon>Rhizophlyctidales</taxon>
        <taxon>Rhizophlyctidaceae</taxon>
        <taxon>Rhizophlyctis</taxon>
    </lineage>
</organism>
<sequence>MPNNKIHNIKKIKDLDKAHPYSRKATQARRALNRGEAIEKKASARNVERTRRVERTLWFKFAVPEDCTVAGVDMVHDIIRQYIGRNDDEIEKLRSTLRKNRPRPARLDLLETLRAKDLQEYATSGIELPILTDAKNLERLKTWEGDYNNMDTIKVVRVRDPIKVLEDLERKQAAAEASKEKTAAKMDVEGTAARLAEETGMDVDA</sequence>
<evidence type="ECO:0000313" key="3">
    <source>
        <dbReference type="Proteomes" id="UP001212841"/>
    </source>
</evidence>
<keyword evidence="3" id="KW-1185">Reference proteome</keyword>
<name>A0AAD5S7T3_9FUNG</name>
<comment type="similarity">
    <text evidence="1">Belongs to the TMA16 family.</text>
</comment>
<accession>A0AAD5S7T3</accession>
<evidence type="ECO:0000313" key="2">
    <source>
        <dbReference type="EMBL" id="KAJ3047275.1"/>
    </source>
</evidence>
<dbReference type="Proteomes" id="UP001212841">
    <property type="component" value="Unassembled WGS sequence"/>
</dbReference>